<dbReference type="SUPFAM" id="SSF54060">
    <property type="entry name" value="His-Me finger endonucleases"/>
    <property type="match status" value="1"/>
</dbReference>
<dbReference type="SMART" id="SM00507">
    <property type="entry name" value="HNHc"/>
    <property type="match status" value="1"/>
</dbReference>
<accession>A0ABW0HVK9</accession>
<comment type="caution">
    <text evidence="2">The sequence shown here is derived from an EMBL/GenBank/DDBJ whole genome shotgun (WGS) entry which is preliminary data.</text>
</comment>
<evidence type="ECO:0000259" key="1">
    <source>
        <dbReference type="SMART" id="SM00507"/>
    </source>
</evidence>
<name>A0ABW0HVK9_9BACL</name>
<keyword evidence="3" id="KW-1185">Reference proteome</keyword>
<dbReference type="Gene3D" id="3.90.75.20">
    <property type="match status" value="1"/>
</dbReference>
<gene>
    <name evidence="2" type="ORF">ACFPOF_14330</name>
</gene>
<dbReference type="EMBL" id="JBHSMI010000025">
    <property type="protein sequence ID" value="MFC5403917.1"/>
    <property type="molecule type" value="Genomic_DNA"/>
</dbReference>
<dbReference type="Proteomes" id="UP001596113">
    <property type="component" value="Unassembled WGS sequence"/>
</dbReference>
<proteinExistence type="predicted"/>
<dbReference type="RefSeq" id="WP_378133720.1">
    <property type="nucleotide sequence ID" value="NZ_JBHSMI010000025.1"/>
</dbReference>
<feature type="domain" description="HNH nuclease" evidence="1">
    <location>
        <begin position="70"/>
        <end position="118"/>
    </location>
</feature>
<dbReference type="InterPro" id="IPR003615">
    <property type="entry name" value="HNH_nuc"/>
</dbReference>
<sequence>MTINKANENQNGSLKDEVWLPVVDYEGIYEVSNYGNIKSLANRLTRKEKTVQTHINQNGYLRVDLYKQGHRKKFSVHRLVAQAFIPNPANKPLVNHRDGVKSKNHVSNLEWCTHSENTSHAFANGLANCVKPVIAINLETNERLEFISQSEASRQLGLNASYILSGKAKRSIGWRLERKIC</sequence>
<evidence type="ECO:0000313" key="2">
    <source>
        <dbReference type="EMBL" id="MFC5403917.1"/>
    </source>
</evidence>
<evidence type="ECO:0000313" key="3">
    <source>
        <dbReference type="Proteomes" id="UP001596113"/>
    </source>
</evidence>
<organism evidence="2 3">
    <name type="scientific">Cohnella soli</name>
    <dbReference type="NCBI Taxonomy" id="425005"/>
    <lineage>
        <taxon>Bacteria</taxon>
        <taxon>Bacillati</taxon>
        <taxon>Bacillota</taxon>
        <taxon>Bacilli</taxon>
        <taxon>Bacillales</taxon>
        <taxon>Paenibacillaceae</taxon>
        <taxon>Cohnella</taxon>
    </lineage>
</organism>
<dbReference type="Pfam" id="PF13392">
    <property type="entry name" value="HNH_3"/>
    <property type="match status" value="1"/>
</dbReference>
<dbReference type="InterPro" id="IPR044925">
    <property type="entry name" value="His-Me_finger_sf"/>
</dbReference>
<protein>
    <submittedName>
        <fullName evidence="2">NUMOD4 domain-containing protein</fullName>
    </submittedName>
</protein>
<dbReference type="InterPro" id="IPR010902">
    <property type="entry name" value="NUMOD4"/>
</dbReference>
<dbReference type="Pfam" id="PF07463">
    <property type="entry name" value="NUMOD4"/>
    <property type="match status" value="1"/>
</dbReference>
<reference evidence="3" key="1">
    <citation type="journal article" date="2019" name="Int. J. Syst. Evol. Microbiol.">
        <title>The Global Catalogue of Microorganisms (GCM) 10K type strain sequencing project: providing services to taxonomists for standard genome sequencing and annotation.</title>
        <authorList>
            <consortium name="The Broad Institute Genomics Platform"/>
            <consortium name="The Broad Institute Genome Sequencing Center for Infectious Disease"/>
            <person name="Wu L."/>
            <person name="Ma J."/>
        </authorList>
    </citation>
    <scope>NUCLEOTIDE SEQUENCE [LARGE SCALE GENOMIC DNA]</scope>
    <source>
        <strain evidence="3">CGMCC 1.18575</strain>
    </source>
</reference>